<accession>A0A5J4P373</accession>
<organism evidence="2 3">
    <name type="scientific">Paragonimus westermani</name>
    <dbReference type="NCBI Taxonomy" id="34504"/>
    <lineage>
        <taxon>Eukaryota</taxon>
        <taxon>Metazoa</taxon>
        <taxon>Spiralia</taxon>
        <taxon>Lophotrochozoa</taxon>
        <taxon>Platyhelminthes</taxon>
        <taxon>Trematoda</taxon>
        <taxon>Digenea</taxon>
        <taxon>Plagiorchiida</taxon>
        <taxon>Troglotremata</taxon>
        <taxon>Troglotrematidae</taxon>
        <taxon>Paragonimus</taxon>
    </lineage>
</organism>
<dbReference type="EMBL" id="QNGE01000027">
    <property type="protein sequence ID" value="KAA3682341.1"/>
    <property type="molecule type" value="Genomic_DNA"/>
</dbReference>
<feature type="domain" description="Voltage-dependent calcium channel alpha-2/delta subunit conserved region" evidence="1">
    <location>
        <begin position="465"/>
        <end position="544"/>
    </location>
</feature>
<dbReference type="Proteomes" id="UP000324629">
    <property type="component" value="Unassembled WGS sequence"/>
</dbReference>
<evidence type="ECO:0000259" key="1">
    <source>
        <dbReference type="Pfam" id="PF08473"/>
    </source>
</evidence>
<dbReference type="AlphaFoldDB" id="A0A5J4P373"/>
<protein>
    <recommendedName>
        <fullName evidence="1">Voltage-dependent calcium channel alpha-2/delta subunit conserved region domain-containing protein</fullName>
    </recommendedName>
</protein>
<sequence length="571" mass="63719">MVETVDYKGADHLFAVNTTESEPVLDFFSKLFHKRDVSSYTERSDLSNESSCTAMNGSAKCAVHLQSTGSQFETTAGITATSTAVDITTTTNTSKITVPAETPHLLTDKGVSATDMSNLELFLDRVQRLSQNPSEVITRILFDLIAAEVDVTHHYVSDTLQSPVRSRTILLNSGLVWTIPIDAHEPFEDQLVQWPLSPIVQRVFDSNELVFWIPIKLGEPEPVSLVVNSSYLLNETDVQGELYPGSTSPSDRTGLFSDSETDDLNMTETFTLNVSTQTSQPVPVTVFKAIEISETPTPFKVGVMGLTLEPQFFPNLLRQVSECSEDSSKVCYLLEDAAYIVAVNDDSLNSHIGRFLGYMDPPLMHALLENHVYDVVKDYSMQAICTPVERTIDTESTGYRSRSRPRSWNFATSWCRVYAESSHEPYGCIQLTHRYFVPRPGTPVPDRSTASTRSHFSIPVQLGTLSCSEDCQRDWTIRDIDGTNLKLLIADPRCSPCGDLDEKLPRDPVEDSGPDVCMEAVNPRYRRLLDKCLSSSFQTDPPKCAASRSMDPFVHVLTTTVLLFAYRYFFL</sequence>
<name>A0A5J4P373_9TREM</name>
<evidence type="ECO:0000313" key="2">
    <source>
        <dbReference type="EMBL" id="KAA3682341.1"/>
    </source>
</evidence>
<proteinExistence type="predicted"/>
<gene>
    <name evidence="2" type="ORF">DEA37_0011116</name>
</gene>
<dbReference type="InterPro" id="IPR013680">
    <property type="entry name" value="VDCC_a2/dsu"/>
</dbReference>
<keyword evidence="3" id="KW-1185">Reference proteome</keyword>
<dbReference type="Pfam" id="PF08473">
    <property type="entry name" value="VGCC_alpha2"/>
    <property type="match status" value="2"/>
</dbReference>
<feature type="domain" description="Voltage-dependent calcium channel alpha-2/delta subunit conserved region" evidence="1">
    <location>
        <begin position="318"/>
        <end position="400"/>
    </location>
</feature>
<reference evidence="2 3" key="1">
    <citation type="journal article" date="2019" name="Gigascience">
        <title>Whole-genome sequence of the oriental lung fluke Paragonimus westermani.</title>
        <authorList>
            <person name="Oey H."/>
            <person name="Zakrzewski M."/>
            <person name="Narain K."/>
            <person name="Devi K.R."/>
            <person name="Agatsuma T."/>
            <person name="Nawaratna S."/>
            <person name="Gobert G.N."/>
            <person name="Jones M.K."/>
            <person name="Ragan M.A."/>
            <person name="McManus D.P."/>
            <person name="Krause L."/>
        </authorList>
    </citation>
    <scope>NUCLEOTIDE SEQUENCE [LARGE SCALE GENOMIC DNA]</scope>
    <source>
        <strain evidence="2 3">IND2009</strain>
    </source>
</reference>
<evidence type="ECO:0000313" key="3">
    <source>
        <dbReference type="Proteomes" id="UP000324629"/>
    </source>
</evidence>
<comment type="caution">
    <text evidence="2">The sequence shown here is derived from an EMBL/GenBank/DDBJ whole genome shotgun (WGS) entry which is preliminary data.</text>
</comment>